<proteinExistence type="predicted"/>
<evidence type="ECO:0000259" key="1">
    <source>
        <dbReference type="Pfam" id="PF10536"/>
    </source>
</evidence>
<gene>
    <name evidence="2" type="ORF">J1N35_034199</name>
</gene>
<organism evidence="2 3">
    <name type="scientific">Gossypium stocksii</name>
    <dbReference type="NCBI Taxonomy" id="47602"/>
    <lineage>
        <taxon>Eukaryota</taxon>
        <taxon>Viridiplantae</taxon>
        <taxon>Streptophyta</taxon>
        <taxon>Embryophyta</taxon>
        <taxon>Tracheophyta</taxon>
        <taxon>Spermatophyta</taxon>
        <taxon>Magnoliopsida</taxon>
        <taxon>eudicotyledons</taxon>
        <taxon>Gunneridae</taxon>
        <taxon>Pentapetalae</taxon>
        <taxon>rosids</taxon>
        <taxon>malvids</taxon>
        <taxon>Malvales</taxon>
        <taxon>Malvaceae</taxon>
        <taxon>Malvoideae</taxon>
        <taxon>Gossypium</taxon>
    </lineage>
</organism>
<dbReference type="Proteomes" id="UP000828251">
    <property type="component" value="Unassembled WGS sequence"/>
</dbReference>
<dbReference type="InterPro" id="IPR019557">
    <property type="entry name" value="AminoTfrase-like_pln_mobile"/>
</dbReference>
<dbReference type="PANTHER" id="PTHR46033">
    <property type="entry name" value="PROTEIN MAIN-LIKE 2"/>
    <property type="match status" value="1"/>
</dbReference>
<dbReference type="EMBL" id="JAIQCV010000010">
    <property type="protein sequence ID" value="KAH1056134.1"/>
    <property type="molecule type" value="Genomic_DNA"/>
</dbReference>
<dbReference type="PANTHER" id="PTHR46033:SF8">
    <property type="entry name" value="PROTEIN MAINTENANCE OF MERISTEMS-LIKE"/>
    <property type="match status" value="1"/>
</dbReference>
<sequence length="117" mass="13931">MGHIGSKPSSRWYTCLNIEKSETLIVYRQMIETYSDDRFVWMSYTTSDVAFIIHLLTKAHAILRCVNAPIINFQIMEWYVEDRVLYQFGCRQHIWDVPIQLGKDVHEIDKKRKHAKN</sequence>
<protein>
    <recommendedName>
        <fullName evidence="1">Aminotransferase-like plant mobile domain-containing protein</fullName>
    </recommendedName>
</protein>
<dbReference type="InterPro" id="IPR044824">
    <property type="entry name" value="MAIN-like"/>
</dbReference>
<feature type="domain" description="Aminotransferase-like plant mobile" evidence="1">
    <location>
        <begin position="10"/>
        <end position="111"/>
    </location>
</feature>
<evidence type="ECO:0000313" key="2">
    <source>
        <dbReference type="EMBL" id="KAH1056134.1"/>
    </source>
</evidence>
<dbReference type="OrthoDB" id="914149at2759"/>
<comment type="caution">
    <text evidence="2">The sequence shown here is derived from an EMBL/GenBank/DDBJ whole genome shotgun (WGS) entry which is preliminary data.</text>
</comment>
<dbReference type="AlphaFoldDB" id="A0A9D3UTH2"/>
<dbReference type="Pfam" id="PF10536">
    <property type="entry name" value="PMD"/>
    <property type="match status" value="1"/>
</dbReference>
<reference evidence="2 3" key="1">
    <citation type="journal article" date="2021" name="Plant Biotechnol. J.">
        <title>Multi-omics assisted identification of the key and species-specific regulatory components of drought-tolerant mechanisms in Gossypium stocksii.</title>
        <authorList>
            <person name="Yu D."/>
            <person name="Ke L."/>
            <person name="Zhang D."/>
            <person name="Wu Y."/>
            <person name="Sun Y."/>
            <person name="Mei J."/>
            <person name="Sun J."/>
            <person name="Sun Y."/>
        </authorList>
    </citation>
    <scope>NUCLEOTIDE SEQUENCE [LARGE SCALE GENOMIC DNA]</scope>
    <source>
        <strain evidence="3">cv. E1</strain>
        <tissue evidence="2">Leaf</tissue>
    </source>
</reference>
<dbReference type="GO" id="GO:0010073">
    <property type="term" value="P:meristem maintenance"/>
    <property type="evidence" value="ECO:0007669"/>
    <property type="project" value="InterPro"/>
</dbReference>
<accession>A0A9D3UTH2</accession>
<name>A0A9D3UTH2_9ROSI</name>
<evidence type="ECO:0000313" key="3">
    <source>
        <dbReference type="Proteomes" id="UP000828251"/>
    </source>
</evidence>
<keyword evidence="3" id="KW-1185">Reference proteome</keyword>